<dbReference type="AlphaFoldDB" id="A0A8S0V2X6"/>
<dbReference type="SUPFAM" id="SSF111352">
    <property type="entry name" value="Ammonium transporter"/>
    <property type="match status" value="1"/>
</dbReference>
<evidence type="ECO:0000256" key="7">
    <source>
        <dbReference type="ARBA" id="ARBA00023177"/>
    </source>
</evidence>
<feature type="domain" description="Ammonium transporter AmtB-like" evidence="9">
    <location>
        <begin position="24"/>
        <end position="299"/>
    </location>
</feature>
<evidence type="ECO:0000256" key="6">
    <source>
        <dbReference type="ARBA" id="ARBA00023136"/>
    </source>
</evidence>
<evidence type="ECO:0000256" key="2">
    <source>
        <dbReference type="ARBA" id="ARBA00005887"/>
    </source>
</evidence>
<dbReference type="Gene3D" id="1.10.3430.10">
    <property type="entry name" value="Ammonium transporter AmtB like domains"/>
    <property type="match status" value="1"/>
</dbReference>
<protein>
    <submittedName>
        <fullName evidence="10">Ammonium transporter 3 member 1-like</fullName>
    </submittedName>
</protein>
<evidence type="ECO:0000256" key="3">
    <source>
        <dbReference type="ARBA" id="ARBA00022448"/>
    </source>
</evidence>
<evidence type="ECO:0000313" key="10">
    <source>
        <dbReference type="EMBL" id="CAA3023723.1"/>
    </source>
</evidence>
<feature type="transmembrane region" description="Helical" evidence="8">
    <location>
        <begin position="142"/>
        <end position="163"/>
    </location>
</feature>
<dbReference type="Gramene" id="OE9A110577T2">
    <property type="protein sequence ID" value="OE9A110577C2"/>
    <property type="gene ID" value="OE9A110577"/>
</dbReference>
<feature type="transmembrane region" description="Helical" evidence="8">
    <location>
        <begin position="24"/>
        <end position="46"/>
    </location>
</feature>
<comment type="similarity">
    <text evidence="2">Belongs to the ammonia transporter channel (TC 1.A.11.2) family.</text>
</comment>
<keyword evidence="11" id="KW-1185">Reference proteome</keyword>
<comment type="subcellular location">
    <subcellularLocation>
        <location evidence="1">Membrane</location>
        <topology evidence="1">Multi-pass membrane protein</topology>
    </subcellularLocation>
</comment>
<dbReference type="Pfam" id="PF00909">
    <property type="entry name" value="Ammonium_transp"/>
    <property type="match status" value="1"/>
</dbReference>
<dbReference type="EMBL" id="CACTIH010009094">
    <property type="protein sequence ID" value="CAA3023723.1"/>
    <property type="molecule type" value="Genomic_DNA"/>
</dbReference>
<evidence type="ECO:0000256" key="1">
    <source>
        <dbReference type="ARBA" id="ARBA00004141"/>
    </source>
</evidence>
<accession>A0A8S0V2X6</accession>
<dbReference type="PANTHER" id="PTHR43029">
    <property type="entry name" value="AMMONIUM TRANSPORTER MEP2"/>
    <property type="match status" value="1"/>
</dbReference>
<feature type="transmembrane region" description="Helical" evidence="8">
    <location>
        <begin position="248"/>
        <end position="269"/>
    </location>
</feature>
<dbReference type="InterPro" id="IPR018047">
    <property type="entry name" value="Ammonium_transpt_CS"/>
</dbReference>
<dbReference type="PANTHER" id="PTHR43029:SF11">
    <property type="entry name" value="AMMONIUM TRANSPORTER"/>
    <property type="match status" value="1"/>
</dbReference>
<dbReference type="InterPro" id="IPR002229">
    <property type="entry name" value="RhesusRHD"/>
</dbReference>
<keyword evidence="4 8" id="KW-0812">Transmembrane</keyword>
<dbReference type="GO" id="GO:0005886">
    <property type="term" value="C:plasma membrane"/>
    <property type="evidence" value="ECO:0007669"/>
    <property type="project" value="InterPro"/>
</dbReference>
<keyword evidence="5 8" id="KW-1133">Transmembrane helix</keyword>
<evidence type="ECO:0000259" key="9">
    <source>
        <dbReference type="Pfam" id="PF00909"/>
    </source>
</evidence>
<feature type="transmembrane region" description="Helical" evidence="8">
    <location>
        <begin position="116"/>
        <end position="135"/>
    </location>
</feature>
<feature type="transmembrane region" description="Helical" evidence="8">
    <location>
        <begin position="58"/>
        <end position="77"/>
    </location>
</feature>
<organism evidence="10 11">
    <name type="scientific">Olea europaea subsp. europaea</name>
    <dbReference type="NCBI Taxonomy" id="158383"/>
    <lineage>
        <taxon>Eukaryota</taxon>
        <taxon>Viridiplantae</taxon>
        <taxon>Streptophyta</taxon>
        <taxon>Embryophyta</taxon>
        <taxon>Tracheophyta</taxon>
        <taxon>Spermatophyta</taxon>
        <taxon>Magnoliopsida</taxon>
        <taxon>eudicotyledons</taxon>
        <taxon>Gunneridae</taxon>
        <taxon>Pentapetalae</taxon>
        <taxon>asterids</taxon>
        <taxon>lamiids</taxon>
        <taxon>Lamiales</taxon>
        <taxon>Oleaceae</taxon>
        <taxon>Oleeae</taxon>
        <taxon>Olea</taxon>
    </lineage>
</organism>
<gene>
    <name evidence="10" type="ORF">OLEA9_A110577</name>
</gene>
<feature type="transmembrane region" description="Helical" evidence="8">
    <location>
        <begin position="210"/>
        <end position="228"/>
    </location>
</feature>
<dbReference type="InterPro" id="IPR001905">
    <property type="entry name" value="Ammonium_transpt"/>
</dbReference>
<comment type="caution">
    <text evidence="10">The sequence shown here is derived from an EMBL/GenBank/DDBJ whole genome shotgun (WGS) entry which is preliminary data.</text>
</comment>
<dbReference type="InterPro" id="IPR024041">
    <property type="entry name" value="NH4_transpt_AmtB-like_dom"/>
</dbReference>
<reference evidence="10 11" key="1">
    <citation type="submission" date="2019-12" db="EMBL/GenBank/DDBJ databases">
        <authorList>
            <person name="Alioto T."/>
            <person name="Alioto T."/>
            <person name="Gomez Garrido J."/>
        </authorList>
    </citation>
    <scope>NUCLEOTIDE SEQUENCE [LARGE SCALE GENOMIC DNA]</scope>
</reference>
<keyword evidence="3" id="KW-0813">Transport</keyword>
<feature type="transmembrane region" description="Helical" evidence="8">
    <location>
        <begin position="178"/>
        <end position="198"/>
    </location>
</feature>
<evidence type="ECO:0000313" key="11">
    <source>
        <dbReference type="Proteomes" id="UP000594638"/>
    </source>
</evidence>
<evidence type="ECO:0000256" key="4">
    <source>
        <dbReference type="ARBA" id="ARBA00022692"/>
    </source>
</evidence>
<dbReference type="GO" id="GO:0008519">
    <property type="term" value="F:ammonium channel activity"/>
    <property type="evidence" value="ECO:0007669"/>
    <property type="project" value="InterPro"/>
</dbReference>
<dbReference type="PROSITE" id="PS01219">
    <property type="entry name" value="AMMONIUM_TRANSP"/>
    <property type="match status" value="1"/>
</dbReference>
<dbReference type="InterPro" id="IPR029020">
    <property type="entry name" value="Ammonium/urea_transptr"/>
</dbReference>
<proteinExistence type="inferred from homology"/>
<evidence type="ECO:0000256" key="5">
    <source>
        <dbReference type="ARBA" id="ARBA00022989"/>
    </source>
</evidence>
<dbReference type="Proteomes" id="UP000594638">
    <property type="component" value="Unassembled WGS sequence"/>
</dbReference>
<name>A0A8S0V2X6_OLEEU</name>
<keyword evidence="7" id="KW-0924">Ammonia transport</keyword>
<dbReference type="OrthoDB" id="534912at2759"/>
<evidence type="ECO:0000256" key="8">
    <source>
        <dbReference type="SAM" id="Phobius"/>
    </source>
</evidence>
<dbReference type="PRINTS" id="PR00342">
    <property type="entry name" value="RHESUSRHD"/>
</dbReference>
<keyword evidence="6 8" id="KW-0472">Membrane</keyword>
<feature type="transmembrane region" description="Helical" evidence="8">
    <location>
        <begin position="281"/>
        <end position="302"/>
    </location>
</feature>
<sequence>MSQFPANLMPDEASPEWMNKGDNAWQLTAATLVGLQSVPGLVILYGSIVKKKWAVNSAFMALYAFASVLVCWVIWGYRMSFGDNLLPFVGLPNIALDEKFLLRKAFLGSFPNVTMVYFQFVFAAITLVLIAGALLGRMNFHAWMIFVPLWLTFSYTISAYSIWCPDGWLSKMGIIDFAGGYVIHVASGVSGFTAAYWVGPRSIKDRETFIPNNILSMLTGVGFVWLGWTGFNGGAPFVASIDASMAILNTNICTATSLLTWLILDIIFFKKPSVLGATQGIITGLVCITPGAGKITLLSHFIKR</sequence>